<dbReference type="InterPro" id="IPR012674">
    <property type="entry name" value="Calycin"/>
</dbReference>
<sequence>QFSGEWFFVAGTPINESLSRCGQFLVRQTNLDSFTMKYTALSYRNNVPIAVNVNATANGRNVVGTWQFEGSRRKLGPFRHVIVFARYNTVLGMLVCSESTSRHQGYKFAMIWSRERSLPLPVLKELKSKLGAYVNQGEIRMVDHGNC</sequence>
<evidence type="ECO:0000313" key="1">
    <source>
        <dbReference type="EMBL" id="KOC69511.1"/>
    </source>
</evidence>
<dbReference type="SUPFAM" id="SSF50814">
    <property type="entry name" value="Lipocalins"/>
    <property type="match status" value="1"/>
</dbReference>
<protein>
    <recommendedName>
        <fullName evidence="3">Apolipoprotein D</fullName>
    </recommendedName>
</protein>
<name>A0A0L7RFK5_9HYME</name>
<dbReference type="EMBL" id="KQ414606">
    <property type="protein sequence ID" value="KOC69511.1"/>
    <property type="molecule type" value="Genomic_DNA"/>
</dbReference>
<dbReference type="OrthoDB" id="7679992at2759"/>
<feature type="non-terminal residue" evidence="1">
    <location>
        <position position="1"/>
    </location>
</feature>
<keyword evidence="2" id="KW-1185">Reference proteome</keyword>
<dbReference type="AlphaFoldDB" id="A0A0L7RFK5"/>
<reference evidence="1 2" key="1">
    <citation type="submission" date="2015-07" db="EMBL/GenBank/DDBJ databases">
        <title>The genome of Habropoda laboriosa.</title>
        <authorList>
            <person name="Pan H."/>
            <person name="Kapheim K."/>
        </authorList>
    </citation>
    <scope>NUCLEOTIDE SEQUENCE [LARGE SCALE GENOMIC DNA]</scope>
    <source>
        <strain evidence="1">0110345459</strain>
    </source>
</reference>
<evidence type="ECO:0000313" key="2">
    <source>
        <dbReference type="Proteomes" id="UP000053825"/>
    </source>
</evidence>
<gene>
    <name evidence="1" type="ORF">WH47_05454</name>
</gene>
<organism evidence="1 2">
    <name type="scientific">Habropoda laboriosa</name>
    <dbReference type="NCBI Taxonomy" id="597456"/>
    <lineage>
        <taxon>Eukaryota</taxon>
        <taxon>Metazoa</taxon>
        <taxon>Ecdysozoa</taxon>
        <taxon>Arthropoda</taxon>
        <taxon>Hexapoda</taxon>
        <taxon>Insecta</taxon>
        <taxon>Pterygota</taxon>
        <taxon>Neoptera</taxon>
        <taxon>Endopterygota</taxon>
        <taxon>Hymenoptera</taxon>
        <taxon>Apocrita</taxon>
        <taxon>Aculeata</taxon>
        <taxon>Apoidea</taxon>
        <taxon>Anthophila</taxon>
        <taxon>Apidae</taxon>
        <taxon>Habropoda</taxon>
    </lineage>
</organism>
<evidence type="ECO:0008006" key="3">
    <source>
        <dbReference type="Google" id="ProtNLM"/>
    </source>
</evidence>
<dbReference type="Gene3D" id="2.40.128.20">
    <property type="match status" value="1"/>
</dbReference>
<dbReference type="Proteomes" id="UP000053825">
    <property type="component" value="Unassembled WGS sequence"/>
</dbReference>
<proteinExistence type="predicted"/>
<accession>A0A0L7RFK5</accession>